<dbReference type="PANTHER" id="PTHR31001:SF40">
    <property type="entry name" value="ZN(II)2CYS6 TRANSCRIPTION FACTOR (EUROFUNG)"/>
    <property type="match status" value="1"/>
</dbReference>
<evidence type="ECO:0000256" key="2">
    <source>
        <dbReference type="ARBA" id="ARBA00022723"/>
    </source>
</evidence>
<evidence type="ECO:0000256" key="4">
    <source>
        <dbReference type="SAM" id="MobiDB-lite"/>
    </source>
</evidence>
<dbReference type="GO" id="GO:0008270">
    <property type="term" value="F:zinc ion binding"/>
    <property type="evidence" value="ECO:0007669"/>
    <property type="project" value="InterPro"/>
</dbReference>
<dbReference type="InterPro" id="IPR050613">
    <property type="entry name" value="Sec_Metabolite_Reg"/>
</dbReference>
<dbReference type="PROSITE" id="PS00463">
    <property type="entry name" value="ZN2_CY6_FUNGAL_1"/>
    <property type="match status" value="1"/>
</dbReference>
<dbReference type="InterPro" id="IPR007219">
    <property type="entry name" value="XnlR_reg_dom"/>
</dbReference>
<dbReference type="InterPro" id="IPR036864">
    <property type="entry name" value="Zn2-C6_fun-type_DNA-bd_sf"/>
</dbReference>
<gene>
    <name evidence="6" type="ORF">THARTR1_07054</name>
</gene>
<dbReference type="OrthoDB" id="4898680at2759"/>
<dbReference type="SUPFAM" id="SSF57701">
    <property type="entry name" value="Zn2/Cys6 DNA-binding domain"/>
    <property type="match status" value="1"/>
</dbReference>
<dbReference type="GO" id="GO:0005634">
    <property type="term" value="C:nucleus"/>
    <property type="evidence" value="ECO:0007669"/>
    <property type="project" value="UniProtKB-SubCell"/>
</dbReference>
<dbReference type="AlphaFoldDB" id="A0A2K0U3W5"/>
<feature type="compositionally biased region" description="Polar residues" evidence="4">
    <location>
        <begin position="414"/>
        <end position="425"/>
    </location>
</feature>
<dbReference type="EMBL" id="MTYI01000109">
    <property type="protein sequence ID" value="PNP52450.1"/>
    <property type="molecule type" value="Genomic_DNA"/>
</dbReference>
<comment type="caution">
    <text evidence="6">The sequence shown here is derived from an EMBL/GenBank/DDBJ whole genome shotgun (WGS) entry which is preliminary data.</text>
</comment>
<dbReference type="SMART" id="SM00066">
    <property type="entry name" value="GAL4"/>
    <property type="match status" value="1"/>
</dbReference>
<sequence length="697" mass="77748">MSIRHAACEPCRRAKLACGHERPTCARCRSRDQIDLCVYRARPFRRKSHSDRIRDRERSARQSVRVEALTTPPLDTSPISEVLGASSAGPRRYPNPGYLGDVSHATIFNQVSSRAPSWLAVSQHDESVQPPIPSPPADTFIDQATFDRANHALSLLDQLQVSGLASLIRFWLKKGVSLALGEPFVETCAEAAVSWRELSTPVGTDPNDINVGIAQRARVLLENTHKPIRVHRHSTPSEYLSQMSGRNIRWESLGIFLAAASRAALDTSSFGPLYNSDEGRRGLIKALTYIGDCCLETCLALDCLNDLQLVLQYENLIVHSQVDGDQSYHSWRRMGDVASSLFALGYHEKIDEDSYNIPLFVAELRRSCFARIYAADKSLAIFLGRPPRIMKEFCYFQLPTKFVSVWEESDGTEKSGSSPMSSPTITGREREVEEHNSEQVLNYTSDTFCSALFAVIKEEVLQLFRKRQASGETAIINELRLKIDQQWQDLPPHYRLTTSLKDCPLGPFARDFLAGARLEYLHTHFLLGFLSQRKVAEPDEALLRTSSEMLSIVVETIILRDRMANSGTCLIWKVAQYGLPAAGIISLALLNSTAPDSRQFSRSKMIQALSVLVAEITIGAWIQPGEPNFALFSQATRTIQSLLDSLTALKAASGASDSQQLLNSDVADNWDPYINSQSWELEMDFWASLAEHPTLVN</sequence>
<dbReference type="Pfam" id="PF04082">
    <property type="entry name" value="Fungal_trans"/>
    <property type="match status" value="1"/>
</dbReference>
<name>A0A2K0U3W5_TRIHA</name>
<keyword evidence="3" id="KW-0539">Nucleus</keyword>
<accession>A0A2K0U3W5</accession>
<dbReference type="GO" id="GO:0000981">
    <property type="term" value="F:DNA-binding transcription factor activity, RNA polymerase II-specific"/>
    <property type="evidence" value="ECO:0007669"/>
    <property type="project" value="InterPro"/>
</dbReference>
<dbReference type="PANTHER" id="PTHR31001">
    <property type="entry name" value="UNCHARACTERIZED TRANSCRIPTIONAL REGULATORY PROTEIN"/>
    <property type="match status" value="1"/>
</dbReference>
<dbReference type="CDD" id="cd12148">
    <property type="entry name" value="fungal_TF_MHR"/>
    <property type="match status" value="1"/>
</dbReference>
<evidence type="ECO:0000313" key="7">
    <source>
        <dbReference type="Proteomes" id="UP000236290"/>
    </source>
</evidence>
<dbReference type="Gene3D" id="4.10.240.10">
    <property type="entry name" value="Zn(2)-C6 fungal-type DNA-binding domain"/>
    <property type="match status" value="1"/>
</dbReference>
<proteinExistence type="predicted"/>
<reference evidence="6 7" key="1">
    <citation type="submission" date="2017-02" db="EMBL/GenBank/DDBJ databases">
        <title>Genomes of Trichoderma spp. with biocontrol activity.</title>
        <authorList>
            <person name="Gardiner D."/>
            <person name="Kazan K."/>
            <person name="Vos C."/>
            <person name="Harvey P."/>
        </authorList>
    </citation>
    <scope>NUCLEOTIDE SEQUENCE [LARGE SCALE GENOMIC DNA]</scope>
    <source>
        <strain evidence="6 7">Tr1</strain>
    </source>
</reference>
<organism evidence="6 7">
    <name type="scientific">Trichoderma harzianum</name>
    <name type="common">Hypocrea lixii</name>
    <dbReference type="NCBI Taxonomy" id="5544"/>
    <lineage>
        <taxon>Eukaryota</taxon>
        <taxon>Fungi</taxon>
        <taxon>Dikarya</taxon>
        <taxon>Ascomycota</taxon>
        <taxon>Pezizomycotina</taxon>
        <taxon>Sordariomycetes</taxon>
        <taxon>Hypocreomycetidae</taxon>
        <taxon>Hypocreales</taxon>
        <taxon>Hypocreaceae</taxon>
        <taxon>Trichoderma</taxon>
    </lineage>
</organism>
<feature type="domain" description="Zn(2)-C6 fungal-type" evidence="5">
    <location>
        <begin position="7"/>
        <end position="39"/>
    </location>
</feature>
<keyword evidence="2" id="KW-0479">Metal-binding</keyword>
<dbReference type="Proteomes" id="UP000236290">
    <property type="component" value="Unassembled WGS sequence"/>
</dbReference>
<dbReference type="GO" id="GO:0006351">
    <property type="term" value="P:DNA-templated transcription"/>
    <property type="evidence" value="ECO:0007669"/>
    <property type="project" value="InterPro"/>
</dbReference>
<evidence type="ECO:0000313" key="6">
    <source>
        <dbReference type="EMBL" id="PNP52450.1"/>
    </source>
</evidence>
<evidence type="ECO:0000256" key="1">
    <source>
        <dbReference type="ARBA" id="ARBA00004123"/>
    </source>
</evidence>
<dbReference type="PROSITE" id="PS50048">
    <property type="entry name" value="ZN2_CY6_FUNGAL_2"/>
    <property type="match status" value="1"/>
</dbReference>
<protein>
    <recommendedName>
        <fullName evidence="5">Zn(2)-C6 fungal-type domain-containing protein</fullName>
    </recommendedName>
</protein>
<evidence type="ECO:0000259" key="5">
    <source>
        <dbReference type="PROSITE" id="PS50048"/>
    </source>
</evidence>
<comment type="subcellular location">
    <subcellularLocation>
        <location evidence="1">Nucleus</location>
    </subcellularLocation>
</comment>
<dbReference type="GO" id="GO:0003677">
    <property type="term" value="F:DNA binding"/>
    <property type="evidence" value="ECO:0007669"/>
    <property type="project" value="InterPro"/>
</dbReference>
<evidence type="ECO:0000256" key="3">
    <source>
        <dbReference type="ARBA" id="ARBA00023242"/>
    </source>
</evidence>
<feature type="region of interest" description="Disordered" evidence="4">
    <location>
        <begin position="410"/>
        <end position="429"/>
    </location>
</feature>
<dbReference type="CDD" id="cd00067">
    <property type="entry name" value="GAL4"/>
    <property type="match status" value="1"/>
</dbReference>
<dbReference type="InterPro" id="IPR001138">
    <property type="entry name" value="Zn2Cys6_DnaBD"/>
</dbReference>